<dbReference type="OrthoDB" id="9807606at2"/>
<dbReference type="EMBL" id="FNTH01000001">
    <property type="protein sequence ID" value="SEC98197.1"/>
    <property type="molecule type" value="Genomic_DNA"/>
</dbReference>
<dbReference type="GO" id="GO:0003824">
    <property type="term" value="F:catalytic activity"/>
    <property type="evidence" value="ECO:0007669"/>
    <property type="project" value="UniProtKB-ARBA"/>
</dbReference>
<dbReference type="Proteomes" id="UP000198992">
    <property type="component" value="Unassembled WGS sequence"/>
</dbReference>
<gene>
    <name evidence="2" type="ORF">SAMN05444164_3292</name>
</gene>
<evidence type="ECO:0000313" key="3">
    <source>
        <dbReference type="Proteomes" id="UP000198992"/>
    </source>
</evidence>
<dbReference type="CDD" id="cd06558">
    <property type="entry name" value="crotonase-like"/>
    <property type="match status" value="1"/>
</dbReference>
<sequence length="249" mass="26595">MELPTIIKVTDGVLSISWNNPERLNAFNVAMLDAAAVAIETVTDEVRVIVLSGVGRAFSSGGDVSGINIEMVDSGHRLIRAITRARQPVVSGVNGPAVGMACSIAVAADLTLAKRSSYFLMAFVNLGVMPDGGSTELLAASIGRARANEMAMLGERLYADAAAQLGLIYKSVADDDYDDELRILVDRIRTGPTRALTATKKAIAATTLAHLDEALDRERESQTGLFETDDGREGLRAFVEKRKAVFLGR</sequence>
<dbReference type="AlphaFoldDB" id="A0A1H4WXX1"/>
<dbReference type="Pfam" id="PF00378">
    <property type="entry name" value="ECH_1"/>
    <property type="match status" value="1"/>
</dbReference>
<dbReference type="Gene3D" id="1.10.12.10">
    <property type="entry name" value="Lyase 2-enoyl-coa Hydratase, Chain A, domain 2"/>
    <property type="match status" value="1"/>
</dbReference>
<dbReference type="InterPro" id="IPR029045">
    <property type="entry name" value="ClpP/crotonase-like_dom_sf"/>
</dbReference>
<dbReference type="PANTHER" id="PTHR43459">
    <property type="entry name" value="ENOYL-COA HYDRATASE"/>
    <property type="match status" value="1"/>
</dbReference>
<name>A0A1H4WXX1_9BRAD</name>
<dbReference type="RefSeq" id="WP_092116886.1">
    <property type="nucleotide sequence ID" value="NZ_FNTH01000001.1"/>
</dbReference>
<dbReference type="Gene3D" id="3.90.226.10">
    <property type="entry name" value="2-enoyl-CoA Hydratase, Chain A, domain 1"/>
    <property type="match status" value="1"/>
</dbReference>
<accession>A0A1H4WXX1</accession>
<dbReference type="SUPFAM" id="SSF52096">
    <property type="entry name" value="ClpP/crotonase"/>
    <property type="match status" value="1"/>
</dbReference>
<evidence type="ECO:0000313" key="2">
    <source>
        <dbReference type="EMBL" id="SEC98197.1"/>
    </source>
</evidence>
<dbReference type="InterPro" id="IPR001753">
    <property type="entry name" value="Enoyl-CoA_hydra/iso"/>
</dbReference>
<protein>
    <submittedName>
        <fullName evidence="2">Enoyl-CoA hydratase</fullName>
    </submittedName>
</protein>
<proteinExistence type="inferred from homology"/>
<dbReference type="InterPro" id="IPR014748">
    <property type="entry name" value="Enoyl-CoA_hydra_C"/>
</dbReference>
<dbReference type="PANTHER" id="PTHR43459:SF1">
    <property type="entry name" value="EG:BACN32G11.4 PROTEIN"/>
    <property type="match status" value="1"/>
</dbReference>
<reference evidence="2 3" key="1">
    <citation type="submission" date="2016-10" db="EMBL/GenBank/DDBJ databases">
        <authorList>
            <person name="de Groot N.N."/>
        </authorList>
    </citation>
    <scope>NUCLEOTIDE SEQUENCE [LARGE SCALE GENOMIC DNA]</scope>
    <source>
        <strain evidence="2 3">MT12</strain>
    </source>
</reference>
<organism evidence="2 3">
    <name type="scientific">Bradyrhizobium erythrophlei</name>
    <dbReference type="NCBI Taxonomy" id="1437360"/>
    <lineage>
        <taxon>Bacteria</taxon>
        <taxon>Pseudomonadati</taxon>
        <taxon>Pseudomonadota</taxon>
        <taxon>Alphaproteobacteria</taxon>
        <taxon>Hyphomicrobiales</taxon>
        <taxon>Nitrobacteraceae</taxon>
        <taxon>Bradyrhizobium</taxon>
    </lineage>
</organism>
<comment type="similarity">
    <text evidence="1">Belongs to the enoyl-CoA hydratase/isomerase family.</text>
</comment>
<evidence type="ECO:0000256" key="1">
    <source>
        <dbReference type="ARBA" id="ARBA00005254"/>
    </source>
</evidence>